<evidence type="ECO:0000256" key="1">
    <source>
        <dbReference type="SAM" id="Phobius"/>
    </source>
</evidence>
<organism evidence="2 3">
    <name type="scientific">Pyrus ussuriensis x Pyrus communis</name>
    <dbReference type="NCBI Taxonomy" id="2448454"/>
    <lineage>
        <taxon>Eukaryota</taxon>
        <taxon>Viridiplantae</taxon>
        <taxon>Streptophyta</taxon>
        <taxon>Embryophyta</taxon>
        <taxon>Tracheophyta</taxon>
        <taxon>Spermatophyta</taxon>
        <taxon>Magnoliopsida</taxon>
        <taxon>eudicotyledons</taxon>
        <taxon>Gunneridae</taxon>
        <taxon>Pentapetalae</taxon>
        <taxon>rosids</taxon>
        <taxon>fabids</taxon>
        <taxon>Rosales</taxon>
        <taxon>Rosaceae</taxon>
        <taxon>Amygdaloideae</taxon>
        <taxon>Maleae</taxon>
        <taxon>Pyrus</taxon>
    </lineage>
</organism>
<proteinExistence type="predicted"/>
<dbReference type="AlphaFoldDB" id="A0A5N5HVR5"/>
<keyword evidence="1" id="KW-0472">Membrane</keyword>
<keyword evidence="1" id="KW-0812">Transmembrane</keyword>
<reference evidence="3" key="2">
    <citation type="submission" date="2019-10" db="EMBL/GenBank/DDBJ databases">
        <title>A de novo genome assembly of a pear dwarfing rootstock.</title>
        <authorList>
            <person name="Wang F."/>
            <person name="Wang J."/>
            <person name="Li S."/>
            <person name="Zhang Y."/>
            <person name="Fang M."/>
            <person name="Ma L."/>
            <person name="Zhao Y."/>
            <person name="Jiang S."/>
        </authorList>
    </citation>
    <scope>NUCLEOTIDE SEQUENCE [LARGE SCALE GENOMIC DNA]</scope>
</reference>
<evidence type="ECO:0000313" key="3">
    <source>
        <dbReference type="Proteomes" id="UP000327157"/>
    </source>
</evidence>
<keyword evidence="3" id="KW-1185">Reference proteome</keyword>
<reference evidence="2 3" key="1">
    <citation type="submission" date="2019-09" db="EMBL/GenBank/DDBJ databases">
        <authorList>
            <person name="Ou C."/>
        </authorList>
    </citation>
    <scope>NUCLEOTIDE SEQUENCE [LARGE SCALE GENOMIC DNA]</scope>
    <source>
        <strain evidence="2">S2</strain>
        <tissue evidence="2">Leaf</tissue>
    </source>
</reference>
<evidence type="ECO:0000313" key="2">
    <source>
        <dbReference type="EMBL" id="KAB2630937.1"/>
    </source>
</evidence>
<feature type="transmembrane region" description="Helical" evidence="1">
    <location>
        <begin position="91"/>
        <end position="110"/>
    </location>
</feature>
<reference evidence="2 3" key="3">
    <citation type="submission" date="2019-11" db="EMBL/GenBank/DDBJ databases">
        <title>A de novo genome assembly of a pear dwarfing rootstock.</title>
        <authorList>
            <person name="Wang F."/>
            <person name="Wang J."/>
            <person name="Li S."/>
            <person name="Zhang Y."/>
            <person name="Fang M."/>
            <person name="Ma L."/>
            <person name="Zhao Y."/>
            <person name="Jiang S."/>
        </authorList>
    </citation>
    <scope>NUCLEOTIDE SEQUENCE [LARGE SCALE GENOMIC DNA]</scope>
    <source>
        <strain evidence="2">S2</strain>
        <tissue evidence="2">Leaf</tissue>
    </source>
</reference>
<dbReference type="Proteomes" id="UP000327157">
    <property type="component" value="Chromosome 12"/>
</dbReference>
<keyword evidence="1" id="KW-1133">Transmembrane helix</keyword>
<sequence length="111" mass="12362">MVLKFVCIIPGANNFKELAGVRPLSKLRTAEEASAAGGAHSEGIDKVNGEDRQPEIHFFAARFKERSGYIPGAQAAYQLANSELPLEIHRLFLVFPFIWLIYFVVTLEIIS</sequence>
<name>A0A5N5HVR5_9ROSA</name>
<dbReference type="EMBL" id="SMOL01000143">
    <property type="protein sequence ID" value="KAB2630937.1"/>
    <property type="molecule type" value="Genomic_DNA"/>
</dbReference>
<protein>
    <submittedName>
        <fullName evidence="2">Pre-mRNA-processing factor 39</fullName>
    </submittedName>
</protein>
<comment type="caution">
    <text evidence="2">The sequence shown here is derived from an EMBL/GenBank/DDBJ whole genome shotgun (WGS) entry which is preliminary data.</text>
</comment>
<accession>A0A5N5HVR5</accession>
<dbReference type="OrthoDB" id="10265668at2759"/>
<gene>
    <name evidence="2" type="ORF">D8674_008456</name>
</gene>